<dbReference type="EMBL" id="JBHFQA010000003">
    <property type="protein sequence ID" value="KAL2101967.1"/>
    <property type="molecule type" value="Genomic_DNA"/>
</dbReference>
<evidence type="ECO:0000313" key="2">
    <source>
        <dbReference type="EMBL" id="KAL2101967.1"/>
    </source>
</evidence>
<evidence type="ECO:0000313" key="3">
    <source>
        <dbReference type="Proteomes" id="UP001591681"/>
    </source>
</evidence>
<reference evidence="2 3" key="1">
    <citation type="submission" date="2024-09" db="EMBL/GenBank/DDBJ databases">
        <title>A chromosome-level genome assembly of Gray's grenadier anchovy, Coilia grayii.</title>
        <authorList>
            <person name="Fu Z."/>
        </authorList>
    </citation>
    <scope>NUCLEOTIDE SEQUENCE [LARGE SCALE GENOMIC DNA]</scope>
    <source>
        <strain evidence="2">G4</strain>
        <tissue evidence="2">Muscle</tissue>
    </source>
</reference>
<dbReference type="PANTHER" id="PTHR14870">
    <property type="entry name" value="TUBULIN EPSILON AND DELTA COMPLEX PROTEIN 2"/>
    <property type="match status" value="1"/>
</dbReference>
<name>A0ABD1KS40_9TELE</name>
<feature type="compositionally biased region" description="Basic and acidic residues" evidence="1">
    <location>
        <begin position="88"/>
        <end position="100"/>
    </location>
</feature>
<feature type="compositionally biased region" description="Basic and acidic residues" evidence="1">
    <location>
        <begin position="310"/>
        <end position="325"/>
    </location>
</feature>
<comment type="caution">
    <text evidence="2">The sequence shown here is derived from an EMBL/GenBank/DDBJ whole genome shotgun (WGS) entry which is preliminary data.</text>
</comment>
<feature type="region of interest" description="Disordered" evidence="1">
    <location>
        <begin position="297"/>
        <end position="325"/>
    </location>
</feature>
<gene>
    <name evidence="2" type="ORF">ACEWY4_003728</name>
</gene>
<protein>
    <recommendedName>
        <fullName evidence="4">Tubulin epsilon and delta complex protein 2</fullName>
    </recommendedName>
</protein>
<evidence type="ECO:0008006" key="4">
    <source>
        <dbReference type="Google" id="ProtNLM"/>
    </source>
</evidence>
<feature type="compositionally biased region" description="Low complexity" evidence="1">
    <location>
        <begin position="133"/>
        <end position="146"/>
    </location>
</feature>
<keyword evidence="3" id="KW-1185">Reference proteome</keyword>
<evidence type="ECO:0000256" key="1">
    <source>
        <dbReference type="SAM" id="MobiDB-lite"/>
    </source>
</evidence>
<organism evidence="2 3">
    <name type="scientific">Coilia grayii</name>
    <name type="common">Gray's grenadier anchovy</name>
    <dbReference type="NCBI Taxonomy" id="363190"/>
    <lineage>
        <taxon>Eukaryota</taxon>
        <taxon>Metazoa</taxon>
        <taxon>Chordata</taxon>
        <taxon>Craniata</taxon>
        <taxon>Vertebrata</taxon>
        <taxon>Euteleostomi</taxon>
        <taxon>Actinopterygii</taxon>
        <taxon>Neopterygii</taxon>
        <taxon>Teleostei</taxon>
        <taxon>Clupei</taxon>
        <taxon>Clupeiformes</taxon>
        <taxon>Clupeoidei</taxon>
        <taxon>Engraulidae</taxon>
        <taxon>Coilinae</taxon>
        <taxon>Coilia</taxon>
    </lineage>
</organism>
<dbReference type="PANTHER" id="PTHR14870:SF1">
    <property type="entry name" value="TUBULIN EPSILON AND DELTA COMPLEX PROTEIN 2"/>
    <property type="match status" value="1"/>
</dbReference>
<dbReference type="Pfam" id="PF15764">
    <property type="entry name" value="DUF4693"/>
    <property type="match status" value="1"/>
</dbReference>
<sequence>MSTFYAVGEARRRCEVEEVRSNDSICLCRNLLTYMKIKHLRETEKQLNLATNVDSLENTPDLPQELQQLEKLLERAFRARSTSATNGDQRRPTSKGKDRPPFPVNCKLQSESISKDSCNKRPAQMTKVPPRVRTTQGTTRGQTTRGAELRGPAQRDTLKAGGTVPFNTGEKTKVSFHKSCSKDLVDNSKQDAQQKTLSSEYVCKTVPSDPNSQAIPEQMWIPSPLLPAWSALQNRQRRLWDEVLTKSAQVVPEKMHFTQKLQSTFATKMPPEAPADTGAGMDCLTELGRALQQCHHTELRLSQSSTSHTRSGDTERQHKSEAMRHGVEERMKGVLVCIEQLVTALDEHYGWDPGVLCPVRRRGRWGNPLRPCLPSGLCYTSPAQLQELAYLRLRVELLHQETLLQQVLQDVLSAGPSPCSAAHLRGRYSLLGEGGLYFPTLVMDTEPE</sequence>
<feature type="compositionally biased region" description="Polar residues" evidence="1">
    <location>
        <begin position="300"/>
        <end position="309"/>
    </location>
</feature>
<accession>A0ABD1KS40</accession>
<dbReference type="InterPro" id="IPR031518">
    <property type="entry name" value="DUF4693"/>
</dbReference>
<feature type="region of interest" description="Disordered" evidence="1">
    <location>
        <begin position="78"/>
        <end position="170"/>
    </location>
</feature>
<dbReference type="Proteomes" id="UP001591681">
    <property type="component" value="Unassembled WGS sequence"/>
</dbReference>
<dbReference type="AlphaFoldDB" id="A0ABD1KS40"/>
<proteinExistence type="predicted"/>